<gene>
    <name evidence="3" type="ORF">AX13_16065</name>
</gene>
<proteinExistence type="predicted"/>
<name>A0A014QB76_9BURK</name>
<protein>
    <submittedName>
        <fullName evidence="3">Uncharacterized protein</fullName>
    </submittedName>
</protein>
<feature type="signal peptide" evidence="2">
    <location>
        <begin position="1"/>
        <end position="23"/>
    </location>
</feature>
<keyword evidence="2" id="KW-0732">Signal</keyword>
<keyword evidence="4" id="KW-1185">Reference proteome</keyword>
<evidence type="ECO:0000256" key="2">
    <source>
        <dbReference type="SAM" id="SignalP"/>
    </source>
</evidence>
<feature type="chain" id="PRO_5001473268" evidence="2">
    <location>
        <begin position="24"/>
        <end position="108"/>
    </location>
</feature>
<dbReference type="AlphaFoldDB" id="A0A014QB76"/>
<feature type="region of interest" description="Disordered" evidence="1">
    <location>
        <begin position="21"/>
        <end position="50"/>
    </location>
</feature>
<dbReference type="EMBL" id="JBOK01000007">
    <property type="protein sequence ID" value="EXU80427.1"/>
    <property type="molecule type" value="Genomic_DNA"/>
</dbReference>
<feature type="region of interest" description="Disordered" evidence="1">
    <location>
        <begin position="87"/>
        <end position="108"/>
    </location>
</feature>
<dbReference type="RefSeq" id="WP_043382115.1">
    <property type="nucleotide sequence ID" value="NZ_JBOK01000007.1"/>
</dbReference>
<evidence type="ECO:0000313" key="4">
    <source>
        <dbReference type="Proteomes" id="UP000020766"/>
    </source>
</evidence>
<sequence>MRNAHFVTPWLLGLSLATPWALAQTPPSPPPAAHTTELASSTAAQRPLGHTALPASGALVASPQDWRTANAAVATFARGHADVLRWEAAQTPAPAPTAPGTHQHGGQP</sequence>
<reference evidence="3 4" key="1">
    <citation type="submission" date="2014-01" db="EMBL/GenBank/DDBJ databases">
        <title>Interspecies Systems Biology Uncovers Metabolites Affecting C. elegans Gene Expression and Life History Traits.</title>
        <authorList>
            <person name="Watson E."/>
            <person name="Macneil L.T."/>
            <person name="Ritter A.D."/>
            <person name="Yilmaz L.S."/>
            <person name="Rosebrock A.P."/>
            <person name="Caudy A.A."/>
            <person name="Walhout A.J."/>
        </authorList>
    </citation>
    <scope>NUCLEOTIDE SEQUENCE [LARGE SCALE GENOMIC DNA]</scope>
    <source>
        <strain evidence="3 4">DA1877</strain>
    </source>
</reference>
<comment type="caution">
    <text evidence="3">The sequence shown here is derived from an EMBL/GenBank/DDBJ whole genome shotgun (WGS) entry which is preliminary data.</text>
</comment>
<dbReference type="Proteomes" id="UP000020766">
    <property type="component" value="Unassembled WGS sequence"/>
</dbReference>
<evidence type="ECO:0000313" key="3">
    <source>
        <dbReference type="EMBL" id="EXU80427.1"/>
    </source>
</evidence>
<dbReference type="PATRIC" id="fig|1457173.3.peg.1462"/>
<organism evidence="3 4">
    <name type="scientific">Comamonas aquatica DA1877</name>
    <dbReference type="NCBI Taxonomy" id="1457173"/>
    <lineage>
        <taxon>Bacteria</taxon>
        <taxon>Pseudomonadati</taxon>
        <taxon>Pseudomonadota</taxon>
        <taxon>Betaproteobacteria</taxon>
        <taxon>Burkholderiales</taxon>
        <taxon>Comamonadaceae</taxon>
        <taxon>Comamonas</taxon>
    </lineage>
</organism>
<accession>A0A014QB76</accession>
<evidence type="ECO:0000256" key="1">
    <source>
        <dbReference type="SAM" id="MobiDB-lite"/>
    </source>
</evidence>